<proteinExistence type="predicted"/>
<keyword evidence="3" id="KW-0732">Signal</keyword>
<evidence type="ECO:0000256" key="3">
    <source>
        <dbReference type="SAM" id="SignalP"/>
    </source>
</evidence>
<accession>A0A918T1I6</accession>
<dbReference type="Pfam" id="PF13584">
    <property type="entry name" value="BatD"/>
    <property type="match status" value="1"/>
</dbReference>
<dbReference type="EMBL" id="BMYD01000004">
    <property type="protein sequence ID" value="GHA84648.1"/>
    <property type="molecule type" value="Genomic_DNA"/>
</dbReference>
<dbReference type="AlphaFoldDB" id="A0A918T1I6"/>
<reference evidence="4" key="1">
    <citation type="journal article" date="2014" name="Int. J. Syst. Evol. Microbiol.">
        <title>Complete genome sequence of Corynebacterium casei LMG S-19264T (=DSM 44701T), isolated from a smear-ripened cheese.</title>
        <authorList>
            <consortium name="US DOE Joint Genome Institute (JGI-PGF)"/>
            <person name="Walter F."/>
            <person name="Albersmeier A."/>
            <person name="Kalinowski J."/>
            <person name="Ruckert C."/>
        </authorList>
    </citation>
    <scope>NUCLEOTIDE SEQUENCE</scope>
    <source>
        <strain evidence="4">KCTC 23077</strain>
    </source>
</reference>
<dbReference type="InterPro" id="IPR025738">
    <property type="entry name" value="BatD"/>
</dbReference>
<feature type="region of interest" description="Disordered" evidence="1">
    <location>
        <begin position="374"/>
        <end position="403"/>
    </location>
</feature>
<reference evidence="4" key="2">
    <citation type="submission" date="2020-09" db="EMBL/GenBank/DDBJ databases">
        <authorList>
            <person name="Sun Q."/>
            <person name="Kim S."/>
        </authorList>
    </citation>
    <scope>NUCLEOTIDE SEQUENCE</scope>
    <source>
        <strain evidence="4">KCTC 23077</strain>
    </source>
</reference>
<dbReference type="RefSeq" id="WP_229792489.1">
    <property type="nucleotide sequence ID" value="NZ_BMYD01000004.1"/>
</dbReference>
<sequence>MTLSLAWRVVAVLALCCVSMVAFAAPEAWLDRNRIALGDTVTLHVATTGTAAPDFSPLEAAGLSPRPQAAQRRFELVNGQASMRTLFTVVLRPPRAGRTAVPAISVGTERTAPLALEVTAAPAAPPARAGDDVFIETQPDDVDPYVQQAVGWVVRLYSAVPLVSGHLDQPSPEGASMQRVGDDVQYTRELDGRRYTVVERRFLLVPERSGELVVPGAKFEGRGVGGFFDSVFGDRGGALAATGAVRVLGVRPVPTNAPTPWLPLRDLQLRYRELPDTLQAGRAAAVSVELVADGAFAAQLPELTLPPIDGVEVFAEPPQSDERFVDGRPQVTLTRRFSLVPAQAGPVALPALEWPWWDVDTGGTRTATLPAQQWQARPGVAASPVLPGVTDAPAQDAPADAAPDASATGRWLAIAALAVAAWVLTMAWAARRRAARGVGTAEDGEDGAATPGSVTPTQDARPDAAAAPAKPADLRRTLERGTPDEILAALRALSPRPAPDTDALIGQLDDAAQRDALQALQRARWGGGDPAAALDALRRAFAPGPRWRETRSARKADPLPPLYPER</sequence>
<organism evidence="4 5">
    <name type="scientific">Cognatilysobacter bugurensis</name>
    <dbReference type="NCBI Taxonomy" id="543356"/>
    <lineage>
        <taxon>Bacteria</taxon>
        <taxon>Pseudomonadati</taxon>
        <taxon>Pseudomonadota</taxon>
        <taxon>Gammaproteobacteria</taxon>
        <taxon>Lysobacterales</taxon>
        <taxon>Lysobacteraceae</taxon>
        <taxon>Cognatilysobacter</taxon>
    </lineage>
</organism>
<keyword evidence="2" id="KW-0472">Membrane</keyword>
<evidence type="ECO:0000256" key="1">
    <source>
        <dbReference type="SAM" id="MobiDB-lite"/>
    </source>
</evidence>
<feature type="region of interest" description="Disordered" evidence="1">
    <location>
        <begin position="438"/>
        <end position="481"/>
    </location>
</feature>
<dbReference type="PANTHER" id="PTHR40940:SF1">
    <property type="entry name" value="PROTEIN BATD"/>
    <property type="match status" value="1"/>
</dbReference>
<keyword evidence="2" id="KW-1133">Transmembrane helix</keyword>
<feature type="signal peptide" evidence="3">
    <location>
        <begin position="1"/>
        <end position="24"/>
    </location>
</feature>
<feature type="compositionally biased region" description="Basic and acidic residues" evidence="1">
    <location>
        <begin position="472"/>
        <end position="481"/>
    </location>
</feature>
<evidence type="ECO:0000313" key="5">
    <source>
        <dbReference type="Proteomes" id="UP000646426"/>
    </source>
</evidence>
<feature type="transmembrane region" description="Helical" evidence="2">
    <location>
        <begin position="411"/>
        <end position="430"/>
    </location>
</feature>
<dbReference type="Proteomes" id="UP000646426">
    <property type="component" value="Unassembled WGS sequence"/>
</dbReference>
<feature type="region of interest" description="Disordered" evidence="1">
    <location>
        <begin position="542"/>
        <end position="566"/>
    </location>
</feature>
<evidence type="ECO:0000256" key="2">
    <source>
        <dbReference type="SAM" id="Phobius"/>
    </source>
</evidence>
<keyword evidence="2" id="KW-0812">Transmembrane</keyword>
<protein>
    <submittedName>
        <fullName evidence="4">Membrane protein</fullName>
    </submittedName>
</protein>
<evidence type="ECO:0000313" key="4">
    <source>
        <dbReference type="EMBL" id="GHA84648.1"/>
    </source>
</evidence>
<feature type="compositionally biased region" description="Basic and acidic residues" evidence="1">
    <location>
        <begin position="546"/>
        <end position="557"/>
    </location>
</feature>
<dbReference type="PANTHER" id="PTHR40940">
    <property type="entry name" value="PROTEIN BATD-RELATED"/>
    <property type="match status" value="1"/>
</dbReference>
<keyword evidence="5" id="KW-1185">Reference proteome</keyword>
<feature type="compositionally biased region" description="Low complexity" evidence="1">
    <location>
        <begin position="391"/>
        <end position="403"/>
    </location>
</feature>
<name>A0A918T1I6_9GAMM</name>
<gene>
    <name evidence="4" type="ORF">GCM10007067_23240</name>
</gene>
<feature type="chain" id="PRO_5037182721" evidence="3">
    <location>
        <begin position="25"/>
        <end position="566"/>
    </location>
</feature>
<comment type="caution">
    <text evidence="4">The sequence shown here is derived from an EMBL/GenBank/DDBJ whole genome shotgun (WGS) entry which is preliminary data.</text>
</comment>